<dbReference type="AlphaFoldDB" id="A0A160P4C6"/>
<gene>
    <name evidence="1" type="ORF">SLA_4841</name>
</gene>
<dbReference type="InterPro" id="IPR045993">
    <property type="entry name" value="DUF5949"/>
</dbReference>
<proteinExistence type="predicted"/>
<dbReference type="Pfam" id="PF19374">
    <property type="entry name" value="DUF5949"/>
    <property type="match status" value="1"/>
</dbReference>
<name>A0A160P4C6_STRLU</name>
<keyword evidence="2" id="KW-1185">Reference proteome</keyword>
<evidence type="ECO:0000313" key="2">
    <source>
        <dbReference type="Proteomes" id="UP000217676"/>
    </source>
</evidence>
<dbReference type="Proteomes" id="UP000217676">
    <property type="component" value="Chromosome"/>
</dbReference>
<dbReference type="KEGG" id="slau:SLA_4841"/>
<reference evidence="1 2" key="1">
    <citation type="journal article" date="2016" name="Genome Announc.">
        <title>Complete Genome Sequence of Thiostrepton-Producing Streptomyces laurentii ATCC 31255.</title>
        <authorList>
            <person name="Doi K."/>
            <person name="Fujino Y."/>
            <person name="Nagayoshi Y."/>
            <person name="Ohshima T."/>
            <person name="Ogata S."/>
        </authorList>
    </citation>
    <scope>NUCLEOTIDE SEQUENCE [LARGE SCALE GENOMIC DNA]</scope>
    <source>
        <strain evidence="1 2">ATCC 31255</strain>
    </source>
</reference>
<sequence>MTTSEALDMARSESPLGTLTVIAWTIGPAGDRPVTPFLMVYSLGDGRDGPEAGVMALRAALDGMGVPVGGAVVDTAQDRRAGAHLLVEAQRVVLTLPFMTAQCPVPAEWETAAHESGQVYLIVPVTPWPAGRPGEPVTEARLKVFVADQDTVRNAAHLMVPVSRIQG</sequence>
<dbReference type="EMBL" id="AP017424">
    <property type="protein sequence ID" value="BAU85725.1"/>
    <property type="molecule type" value="Genomic_DNA"/>
</dbReference>
<protein>
    <submittedName>
        <fullName evidence="1">Uncharacterized protein</fullName>
    </submittedName>
</protein>
<evidence type="ECO:0000313" key="1">
    <source>
        <dbReference type="EMBL" id="BAU85725.1"/>
    </source>
</evidence>
<accession>A0A160P4C6</accession>
<organism evidence="1 2">
    <name type="scientific">Streptomyces laurentii</name>
    <dbReference type="NCBI Taxonomy" id="39478"/>
    <lineage>
        <taxon>Bacteria</taxon>
        <taxon>Bacillati</taxon>
        <taxon>Actinomycetota</taxon>
        <taxon>Actinomycetes</taxon>
        <taxon>Kitasatosporales</taxon>
        <taxon>Streptomycetaceae</taxon>
        <taxon>Streptomyces</taxon>
    </lineage>
</organism>
<dbReference type="RefSeq" id="WP_359880547.1">
    <property type="nucleotide sequence ID" value="NZ_JBEYHT010000041.1"/>
</dbReference>